<keyword evidence="2" id="KW-1185">Reference proteome</keyword>
<dbReference type="EMBL" id="JANBPK010001602">
    <property type="protein sequence ID" value="KAJ2921447.1"/>
    <property type="molecule type" value="Genomic_DNA"/>
</dbReference>
<feature type="non-terminal residue" evidence="1">
    <location>
        <position position="99"/>
    </location>
</feature>
<name>A0A9W8IR53_9AGAR</name>
<accession>A0A9W8IR53</accession>
<evidence type="ECO:0000313" key="2">
    <source>
        <dbReference type="Proteomes" id="UP001140091"/>
    </source>
</evidence>
<sequence>MAVFFTKPETRLLRQFARQFIVAKFYDDNLDIFWQRVWKVWVDFDPLPRHPDMDMDEYDMRCQAQLKILQDKVRWVVWSYPAGIRDGEVLPEGFEDARD</sequence>
<reference evidence="1" key="1">
    <citation type="submission" date="2022-06" db="EMBL/GenBank/DDBJ databases">
        <title>Genome Sequence of Candolleomyces eurysporus.</title>
        <authorList>
            <person name="Buettner E."/>
        </authorList>
    </citation>
    <scope>NUCLEOTIDE SEQUENCE</scope>
    <source>
        <strain evidence="1">VTCC 930004</strain>
    </source>
</reference>
<evidence type="ECO:0000313" key="1">
    <source>
        <dbReference type="EMBL" id="KAJ2921447.1"/>
    </source>
</evidence>
<dbReference type="OrthoDB" id="10427694at2759"/>
<organism evidence="1 2">
    <name type="scientific">Candolleomyces eurysporus</name>
    <dbReference type="NCBI Taxonomy" id="2828524"/>
    <lineage>
        <taxon>Eukaryota</taxon>
        <taxon>Fungi</taxon>
        <taxon>Dikarya</taxon>
        <taxon>Basidiomycota</taxon>
        <taxon>Agaricomycotina</taxon>
        <taxon>Agaricomycetes</taxon>
        <taxon>Agaricomycetidae</taxon>
        <taxon>Agaricales</taxon>
        <taxon>Agaricineae</taxon>
        <taxon>Psathyrellaceae</taxon>
        <taxon>Candolleomyces</taxon>
    </lineage>
</organism>
<dbReference type="Proteomes" id="UP001140091">
    <property type="component" value="Unassembled WGS sequence"/>
</dbReference>
<gene>
    <name evidence="1" type="ORF">H1R20_g15646</name>
</gene>
<comment type="caution">
    <text evidence="1">The sequence shown here is derived from an EMBL/GenBank/DDBJ whole genome shotgun (WGS) entry which is preliminary data.</text>
</comment>
<dbReference type="AlphaFoldDB" id="A0A9W8IR53"/>
<protein>
    <submittedName>
        <fullName evidence="1">Uncharacterized protein</fullName>
    </submittedName>
</protein>
<proteinExistence type="predicted"/>